<dbReference type="VEuPathDB" id="TrichDB:TRFO_05405"/>
<dbReference type="InterPro" id="IPR036427">
    <property type="entry name" value="Bromodomain-like_sf"/>
</dbReference>
<dbReference type="Gene3D" id="1.20.1270.220">
    <property type="match status" value="1"/>
</dbReference>
<dbReference type="PROSITE" id="PS00633">
    <property type="entry name" value="BROMODOMAIN_1"/>
    <property type="match status" value="1"/>
</dbReference>
<evidence type="ECO:0000313" key="7">
    <source>
        <dbReference type="Proteomes" id="UP000179807"/>
    </source>
</evidence>
<dbReference type="GO" id="GO:0006355">
    <property type="term" value="P:regulation of DNA-templated transcription"/>
    <property type="evidence" value="ECO:0007669"/>
    <property type="project" value="TreeGrafter"/>
</dbReference>
<evidence type="ECO:0000256" key="3">
    <source>
        <dbReference type="SAM" id="MobiDB-lite"/>
    </source>
</evidence>
<dbReference type="CDD" id="cd04369">
    <property type="entry name" value="Bromodomain"/>
    <property type="match status" value="1"/>
</dbReference>
<dbReference type="SUPFAM" id="SSF47370">
    <property type="entry name" value="Bromodomain"/>
    <property type="match status" value="1"/>
</dbReference>
<proteinExistence type="predicted"/>
<feature type="domain" description="Bromo" evidence="4">
    <location>
        <begin position="20"/>
        <end position="92"/>
    </location>
</feature>
<evidence type="ECO:0000313" key="6">
    <source>
        <dbReference type="EMBL" id="OHT06738.1"/>
    </source>
</evidence>
<dbReference type="InterPro" id="IPR027353">
    <property type="entry name" value="NET_dom"/>
</dbReference>
<dbReference type="PRINTS" id="PR00503">
    <property type="entry name" value="BROMODOMAIN"/>
</dbReference>
<dbReference type="GO" id="GO:0000785">
    <property type="term" value="C:chromatin"/>
    <property type="evidence" value="ECO:0007669"/>
    <property type="project" value="TreeGrafter"/>
</dbReference>
<evidence type="ECO:0000259" key="5">
    <source>
        <dbReference type="PROSITE" id="PS51525"/>
    </source>
</evidence>
<dbReference type="OrthoDB" id="21449at2759"/>
<dbReference type="PROSITE" id="PS51525">
    <property type="entry name" value="NET"/>
    <property type="match status" value="1"/>
</dbReference>
<reference evidence="6" key="1">
    <citation type="submission" date="2016-10" db="EMBL/GenBank/DDBJ databases">
        <authorList>
            <person name="Benchimol M."/>
            <person name="Almeida L.G."/>
            <person name="Vasconcelos A.T."/>
            <person name="Perreira-Neves A."/>
            <person name="Rosa I.A."/>
            <person name="Tasca T."/>
            <person name="Bogo M.R."/>
            <person name="de Souza W."/>
        </authorList>
    </citation>
    <scope>NUCLEOTIDE SEQUENCE [LARGE SCALE GENOMIC DNA]</scope>
    <source>
        <strain evidence="6">K</strain>
    </source>
</reference>
<dbReference type="InterPro" id="IPR001487">
    <property type="entry name" value="Bromodomain"/>
</dbReference>
<dbReference type="InterPro" id="IPR038336">
    <property type="entry name" value="NET_sf"/>
</dbReference>
<protein>
    <submittedName>
        <fullName evidence="6">Bromodomain containing protein</fullName>
    </submittedName>
</protein>
<dbReference type="Gene3D" id="1.20.920.10">
    <property type="entry name" value="Bromodomain-like"/>
    <property type="match status" value="1"/>
</dbReference>
<keyword evidence="1 2" id="KW-0103">Bromodomain</keyword>
<organism evidence="6 7">
    <name type="scientific">Tritrichomonas foetus</name>
    <dbReference type="NCBI Taxonomy" id="1144522"/>
    <lineage>
        <taxon>Eukaryota</taxon>
        <taxon>Metamonada</taxon>
        <taxon>Parabasalia</taxon>
        <taxon>Tritrichomonadida</taxon>
        <taxon>Tritrichomonadidae</taxon>
        <taxon>Tritrichomonas</taxon>
    </lineage>
</organism>
<feature type="compositionally biased region" description="Low complexity" evidence="3">
    <location>
        <begin position="198"/>
        <end position="214"/>
    </location>
</feature>
<dbReference type="EMBL" id="MLAK01000716">
    <property type="protein sequence ID" value="OHT06738.1"/>
    <property type="molecule type" value="Genomic_DNA"/>
</dbReference>
<feature type="domain" description="NET" evidence="5">
    <location>
        <begin position="258"/>
        <end position="338"/>
    </location>
</feature>
<dbReference type="PANTHER" id="PTHR22880">
    <property type="entry name" value="FALZ-RELATED BROMODOMAIN-CONTAINING PROTEINS"/>
    <property type="match status" value="1"/>
</dbReference>
<name>A0A1J4K6Y5_9EUKA</name>
<dbReference type="GO" id="GO:0006338">
    <property type="term" value="P:chromatin remodeling"/>
    <property type="evidence" value="ECO:0007669"/>
    <property type="project" value="TreeGrafter"/>
</dbReference>
<keyword evidence="7" id="KW-1185">Reference proteome</keyword>
<gene>
    <name evidence="6" type="ORF">TRFO_05405</name>
</gene>
<feature type="compositionally biased region" description="Polar residues" evidence="3">
    <location>
        <begin position="215"/>
        <end position="231"/>
    </location>
</feature>
<dbReference type="PROSITE" id="PS50014">
    <property type="entry name" value="BROMODOMAIN_2"/>
    <property type="match status" value="1"/>
</dbReference>
<evidence type="ECO:0000259" key="4">
    <source>
        <dbReference type="PROSITE" id="PS50014"/>
    </source>
</evidence>
<dbReference type="SMART" id="SM00297">
    <property type="entry name" value="BROMO"/>
    <property type="match status" value="1"/>
</dbReference>
<dbReference type="Proteomes" id="UP000179807">
    <property type="component" value="Unassembled WGS sequence"/>
</dbReference>
<dbReference type="Pfam" id="PF00439">
    <property type="entry name" value="Bromodomain"/>
    <property type="match status" value="1"/>
</dbReference>
<evidence type="ECO:0000256" key="1">
    <source>
        <dbReference type="ARBA" id="ARBA00023117"/>
    </source>
</evidence>
<accession>A0A1J4K6Y5</accession>
<comment type="caution">
    <text evidence="6">The sequence shown here is derived from an EMBL/GenBank/DDBJ whole genome shotgun (WGS) entry which is preliminary data.</text>
</comment>
<dbReference type="InterPro" id="IPR050935">
    <property type="entry name" value="Bromo_chromatin_reader"/>
</dbReference>
<feature type="region of interest" description="Disordered" evidence="3">
    <location>
        <begin position="133"/>
        <end position="264"/>
    </location>
</feature>
<dbReference type="GeneID" id="94827173"/>
<dbReference type="PANTHER" id="PTHR22880:SF225">
    <property type="entry name" value="BROMODOMAIN-CONTAINING PROTEIN BET-1-RELATED"/>
    <property type="match status" value="1"/>
</dbReference>
<evidence type="ECO:0000256" key="2">
    <source>
        <dbReference type="PROSITE-ProRule" id="PRU00035"/>
    </source>
</evidence>
<dbReference type="AlphaFoldDB" id="A0A1J4K6Y5"/>
<dbReference type="InterPro" id="IPR018359">
    <property type="entry name" value="Bromodomain_CS"/>
</dbReference>
<feature type="compositionally biased region" description="Polar residues" evidence="3">
    <location>
        <begin position="140"/>
        <end position="185"/>
    </location>
</feature>
<sequence length="338" mass="38903">MQSLSEFQKNRCIKVLNKLTKYHISTMFAVPVDPERDNCPDYFQVIHRPMDLKTVREKLEGDQYTTVEEWKDDVNQIWENCYHYNGKQSYVSILAKQLQINFKEMTETLSSNSVVDWAIEVENMKNEIVRILKNGPKPQPVQTQAKKGASHKSSSEFTPSHSRTSRHQTSQHSPDSFDQSEQEYQPDQLDYIPETPSRSRGSASKSNSSNRQNSATKRSQNQPQRSISPQKHSAHQVAETVSQTQSVNDEENTKQEQPEEQQTEVVPFTNEELQTLVDEINGIETTSDIRHIVDLIKKLEPGIEPMENDFGEVEIEVSRLRHSTLVELRSFINSLKNV</sequence>
<dbReference type="RefSeq" id="XP_068359874.1">
    <property type="nucleotide sequence ID" value="XM_068492469.1"/>
</dbReference>
<dbReference type="GO" id="GO:0005634">
    <property type="term" value="C:nucleus"/>
    <property type="evidence" value="ECO:0007669"/>
    <property type="project" value="TreeGrafter"/>
</dbReference>